<dbReference type="AlphaFoldDB" id="Q9JJU2"/>
<proteinExistence type="predicted"/>
<sequence>GQEGAFWETEQFRSESSVPEASQGAEFAGQKHFRR</sequence>
<feature type="non-terminal residue" evidence="2">
    <location>
        <position position="1"/>
    </location>
</feature>
<feature type="non-terminal residue" evidence="2">
    <location>
        <position position="35"/>
    </location>
</feature>
<name>Q9JJU2_MOUSE</name>
<dbReference type="EMBL" id="AJ276457">
    <property type="protein sequence ID" value="CAB93344.1"/>
    <property type="molecule type" value="Genomic_DNA"/>
</dbReference>
<reference evidence="2" key="1">
    <citation type="journal article" date="2000" name="Genomics">
        <title>A new submicroscopic deletion that refines the 9p region for sex reversal.</title>
        <authorList>
            <person name="Calvari V."/>
            <person name="Bertini V."/>
            <person name="De Grandi A."/>
            <person name="Peverali G."/>
            <person name="Zuffardi O."/>
            <person name="Ferguson-Smith M."/>
            <person name="Knudtzon J."/>
            <person name="Camerino G."/>
            <person name="Borsani G."/>
            <person name="Guioli S."/>
        </authorList>
    </citation>
    <scope>NUCLEOTIDE SEQUENCE</scope>
</reference>
<evidence type="ECO:0000313" key="2">
    <source>
        <dbReference type="EMBL" id="CAB93344.1"/>
    </source>
</evidence>
<feature type="region of interest" description="Disordered" evidence="1">
    <location>
        <begin position="1"/>
        <end position="35"/>
    </location>
</feature>
<accession>Q9JJU2</accession>
<evidence type="ECO:0000256" key="1">
    <source>
        <dbReference type="SAM" id="MobiDB-lite"/>
    </source>
</evidence>
<organism evidence="2">
    <name type="scientific">Mus musculus</name>
    <name type="common">Mouse</name>
    <dbReference type="NCBI Taxonomy" id="10090"/>
    <lineage>
        <taxon>Eukaryota</taxon>
        <taxon>Metazoa</taxon>
        <taxon>Chordata</taxon>
        <taxon>Craniata</taxon>
        <taxon>Vertebrata</taxon>
        <taxon>Euteleostomi</taxon>
        <taxon>Mammalia</taxon>
        <taxon>Eutheria</taxon>
        <taxon>Euarchontoglires</taxon>
        <taxon>Glires</taxon>
        <taxon>Rodentia</taxon>
        <taxon>Myomorpha</taxon>
        <taxon>Muroidea</taxon>
        <taxon>Muridae</taxon>
        <taxon>Murinae</taxon>
        <taxon>Mus</taxon>
        <taxon>Mus</taxon>
    </lineage>
</organism>
<protein>
    <submittedName>
        <fullName evidence="2">Uncharacterized protein</fullName>
    </submittedName>
</protein>